<evidence type="ECO:0000313" key="2">
    <source>
        <dbReference type="EMBL" id="MFC4427088.1"/>
    </source>
</evidence>
<organism evidence="2 3">
    <name type="scientific">Deinococcus navajonensis</name>
    <dbReference type="NCBI Taxonomy" id="309884"/>
    <lineage>
        <taxon>Bacteria</taxon>
        <taxon>Thermotogati</taxon>
        <taxon>Deinococcota</taxon>
        <taxon>Deinococci</taxon>
        <taxon>Deinococcales</taxon>
        <taxon>Deinococcaceae</taxon>
        <taxon>Deinococcus</taxon>
    </lineage>
</organism>
<feature type="signal peptide" evidence="1">
    <location>
        <begin position="1"/>
        <end position="22"/>
    </location>
</feature>
<comment type="caution">
    <text evidence="2">The sequence shown here is derived from an EMBL/GenBank/DDBJ whole genome shotgun (WGS) entry which is preliminary data.</text>
</comment>
<keyword evidence="1" id="KW-0732">Signal</keyword>
<gene>
    <name evidence="2" type="ORF">ACFOZ9_12790</name>
</gene>
<keyword evidence="3" id="KW-1185">Reference proteome</keyword>
<protein>
    <submittedName>
        <fullName evidence="2">Uncharacterized protein</fullName>
    </submittedName>
</protein>
<dbReference type="Proteomes" id="UP001595998">
    <property type="component" value="Unassembled WGS sequence"/>
</dbReference>
<dbReference type="EMBL" id="JBHSEH010000016">
    <property type="protein sequence ID" value="MFC4427088.1"/>
    <property type="molecule type" value="Genomic_DNA"/>
</dbReference>
<feature type="chain" id="PRO_5046831424" evidence="1">
    <location>
        <begin position="23"/>
        <end position="163"/>
    </location>
</feature>
<accession>A0ABV8XQP8</accession>
<reference evidence="3" key="1">
    <citation type="journal article" date="2019" name="Int. J. Syst. Evol. Microbiol.">
        <title>The Global Catalogue of Microorganisms (GCM) 10K type strain sequencing project: providing services to taxonomists for standard genome sequencing and annotation.</title>
        <authorList>
            <consortium name="The Broad Institute Genomics Platform"/>
            <consortium name="The Broad Institute Genome Sequencing Center for Infectious Disease"/>
            <person name="Wu L."/>
            <person name="Ma J."/>
        </authorList>
    </citation>
    <scope>NUCLEOTIDE SEQUENCE [LARGE SCALE GENOMIC DNA]</scope>
    <source>
        <strain evidence="3">CCUG 56029</strain>
    </source>
</reference>
<proteinExistence type="predicted"/>
<sequence length="163" mass="17703">MSRNLRLRVFLTGAALTATGHATPLLFDYPVNLKGYKGVCLVAGSPQPTVPVQAIERVVQQQLRGFGLPVERMDFGRCTPMQLKTGNGYLVMSVEVSAPQGLGAWLATVRVVDPHLVGPTGQTYQAALWEYTALGKGAFEKSDLWAQAARQFNSSWKLAAQAR</sequence>
<dbReference type="RefSeq" id="WP_380040225.1">
    <property type="nucleotide sequence ID" value="NZ_JBHSEH010000016.1"/>
</dbReference>
<evidence type="ECO:0000313" key="3">
    <source>
        <dbReference type="Proteomes" id="UP001595998"/>
    </source>
</evidence>
<name>A0ABV8XQP8_9DEIO</name>
<evidence type="ECO:0000256" key="1">
    <source>
        <dbReference type="SAM" id="SignalP"/>
    </source>
</evidence>